<keyword evidence="2" id="KW-0472">Membrane</keyword>
<feature type="region of interest" description="Disordered" evidence="1">
    <location>
        <begin position="222"/>
        <end position="253"/>
    </location>
</feature>
<evidence type="ECO:0000256" key="3">
    <source>
        <dbReference type="SAM" id="SignalP"/>
    </source>
</evidence>
<evidence type="ECO:0000256" key="1">
    <source>
        <dbReference type="SAM" id="MobiDB-lite"/>
    </source>
</evidence>
<feature type="compositionally biased region" description="Polar residues" evidence="1">
    <location>
        <begin position="610"/>
        <end position="631"/>
    </location>
</feature>
<dbReference type="RefSeq" id="XP_013772059.2">
    <property type="nucleotide sequence ID" value="XM_013916605.2"/>
</dbReference>
<dbReference type="Proteomes" id="UP000694941">
    <property type="component" value="Unplaced"/>
</dbReference>
<feature type="transmembrane region" description="Helical" evidence="2">
    <location>
        <begin position="539"/>
        <end position="562"/>
    </location>
</feature>
<keyword evidence="2" id="KW-0812">Transmembrane</keyword>
<keyword evidence="4" id="KW-1185">Reference proteome</keyword>
<feature type="signal peptide" evidence="3">
    <location>
        <begin position="1"/>
        <end position="32"/>
    </location>
</feature>
<keyword evidence="2" id="KW-1133">Transmembrane helix</keyword>
<dbReference type="GeneID" id="106457212"/>
<evidence type="ECO:0000313" key="5">
    <source>
        <dbReference type="RefSeq" id="XP_013772059.2"/>
    </source>
</evidence>
<proteinExistence type="predicted"/>
<keyword evidence="3" id="KW-0732">Signal</keyword>
<feature type="compositionally biased region" description="Polar residues" evidence="1">
    <location>
        <begin position="222"/>
        <end position="238"/>
    </location>
</feature>
<accession>A0ABM1B056</accession>
<evidence type="ECO:0000256" key="2">
    <source>
        <dbReference type="SAM" id="Phobius"/>
    </source>
</evidence>
<gene>
    <name evidence="5" type="primary">LOC106457212</name>
</gene>
<feature type="compositionally biased region" description="Polar residues" evidence="1">
    <location>
        <begin position="175"/>
        <end position="194"/>
    </location>
</feature>
<feature type="region of interest" description="Disordered" evidence="1">
    <location>
        <begin position="103"/>
        <end position="194"/>
    </location>
</feature>
<evidence type="ECO:0000313" key="4">
    <source>
        <dbReference type="Proteomes" id="UP000694941"/>
    </source>
</evidence>
<feature type="chain" id="PRO_5046810685" evidence="3">
    <location>
        <begin position="33"/>
        <end position="717"/>
    </location>
</feature>
<sequence length="717" mass="79376">MYRVIGKDTKVTIMLDIVLLFLLCFNLSRSDGETTVTEFLSNSSYSTQLPRSTGKYLSTLTRTVETTTKQSVFLPNNLNITTKEQELSPFLSTVKQETTTLTPVSSSNYFDSSPKREETPIHTPSSTSSYLVTFTTGMATDTHPQGSQSKEVGTSIPRRETTSESSTFPLRDSDISSTGQESTTHPPGSSFEQLGTSITKKETTNEFQTSPINTFDIASTGQETTTHLPGSSSEQLGTAITKKETTNESQTSPVNNFDIASTGQETTIHLSGSSFEYLGTSITKKETTIESQTSPVNDIDISSTGQEAVTHASTSSFKDYNITTIGQRTVSFQITSNISLGTNIYNRSYTFAEVTPNSESSTELSSLLFNSTSDFAHNTEKLPSIIPTSTAENTTFNLSFPHDIRDSTITPPPIKIEYARTLVLLFQGNCTHQGVLSNQFRKAFAQALNNSNNNDQSSVIVNEIRCTTFLNVNVTVTTNNKEELETFVDNLVGINLKINSTSLETEIESYFLHPVSDDEASITNNKSDTSIAELAREELIFFIAVGASFGAVLIIVLLICCVKCCCRKPPKPSEFQTNTPHVTLRLEDYSLTRIPRPRTIYSDYYRGSVQEDNTPETTFPEPQSQSNGKNMEQSFNTSVIPLEEAEKLDESYSQHNTFPIQISTPSELKTFAKKGDMDKTKLLDDSNFKRKSKEKLAESLKDNRNDTKEKTAPWRDE</sequence>
<protein>
    <submittedName>
        <fullName evidence="5">Uncharacterized protein LOC106457212 isoform X2</fullName>
    </submittedName>
</protein>
<organism evidence="4 5">
    <name type="scientific">Limulus polyphemus</name>
    <name type="common">Atlantic horseshoe crab</name>
    <dbReference type="NCBI Taxonomy" id="6850"/>
    <lineage>
        <taxon>Eukaryota</taxon>
        <taxon>Metazoa</taxon>
        <taxon>Ecdysozoa</taxon>
        <taxon>Arthropoda</taxon>
        <taxon>Chelicerata</taxon>
        <taxon>Merostomata</taxon>
        <taxon>Xiphosura</taxon>
        <taxon>Limulidae</taxon>
        <taxon>Limulus</taxon>
    </lineage>
</organism>
<feature type="region of interest" description="Disordered" evidence="1">
    <location>
        <begin position="605"/>
        <end position="631"/>
    </location>
</feature>
<feature type="compositionally biased region" description="Polar residues" evidence="1">
    <location>
        <begin position="122"/>
        <end position="152"/>
    </location>
</feature>
<name>A0ABM1B056_LIMPO</name>
<feature type="region of interest" description="Disordered" evidence="1">
    <location>
        <begin position="677"/>
        <end position="717"/>
    </location>
</feature>
<reference evidence="5" key="1">
    <citation type="submission" date="2025-08" db="UniProtKB">
        <authorList>
            <consortium name="RefSeq"/>
        </authorList>
    </citation>
    <scope>IDENTIFICATION</scope>
    <source>
        <tissue evidence="5">Muscle</tissue>
    </source>
</reference>